<keyword evidence="3" id="KW-1185">Reference proteome</keyword>
<evidence type="ECO:0000256" key="1">
    <source>
        <dbReference type="SAM" id="MobiDB-lite"/>
    </source>
</evidence>
<dbReference type="KEGG" id="mmag:MMAD_18120"/>
<dbReference type="Proteomes" id="UP000466517">
    <property type="component" value="Chromosome"/>
</dbReference>
<accession>A0A7I7XEC6</accession>
<organism evidence="2 3">
    <name type="scientific">Mycolicibacterium madagascariense</name>
    <dbReference type="NCBI Taxonomy" id="212765"/>
    <lineage>
        <taxon>Bacteria</taxon>
        <taxon>Bacillati</taxon>
        <taxon>Actinomycetota</taxon>
        <taxon>Actinomycetes</taxon>
        <taxon>Mycobacteriales</taxon>
        <taxon>Mycobacteriaceae</taxon>
        <taxon>Mycolicibacterium</taxon>
    </lineage>
</organism>
<dbReference type="EMBL" id="AP022610">
    <property type="protein sequence ID" value="BBZ27517.1"/>
    <property type="molecule type" value="Genomic_DNA"/>
</dbReference>
<reference evidence="2 3" key="1">
    <citation type="journal article" date="2019" name="Emerg. Microbes Infect.">
        <title>Comprehensive subspecies identification of 175 nontuberculous mycobacteria species based on 7547 genomic profiles.</title>
        <authorList>
            <person name="Matsumoto Y."/>
            <person name="Kinjo T."/>
            <person name="Motooka D."/>
            <person name="Nabeya D."/>
            <person name="Jung N."/>
            <person name="Uechi K."/>
            <person name="Horii T."/>
            <person name="Iida T."/>
            <person name="Fujita J."/>
            <person name="Nakamura S."/>
        </authorList>
    </citation>
    <scope>NUCLEOTIDE SEQUENCE [LARGE SCALE GENOMIC DNA]</scope>
    <source>
        <strain evidence="2 3">JCM 13574</strain>
    </source>
</reference>
<protein>
    <submittedName>
        <fullName evidence="2">Uncharacterized protein</fullName>
    </submittedName>
</protein>
<evidence type="ECO:0000313" key="3">
    <source>
        <dbReference type="Proteomes" id="UP000466517"/>
    </source>
</evidence>
<sequence length="113" mass="11978">MAHFPRLKPSRRWLDTELLADSSSTADVRPADKPDAVESSGTSSGHKTGLRAVPQTDEELPLEAAHPTGGQVLLDQQDAETEIEDIPLPGYTPGKSEQGEAGGEGSEDAEGRE</sequence>
<gene>
    <name evidence="2" type="ORF">MMAD_18120</name>
</gene>
<name>A0A7I7XEC6_9MYCO</name>
<evidence type="ECO:0000313" key="2">
    <source>
        <dbReference type="EMBL" id="BBZ27517.1"/>
    </source>
</evidence>
<feature type="region of interest" description="Disordered" evidence="1">
    <location>
        <begin position="20"/>
        <end position="113"/>
    </location>
</feature>
<proteinExistence type="predicted"/>
<dbReference type="AlphaFoldDB" id="A0A7I7XEC6"/>